<comment type="caution">
    <text evidence="2">The sequence shown here is derived from an EMBL/GenBank/DDBJ whole genome shotgun (WGS) entry which is preliminary data.</text>
</comment>
<dbReference type="EMBL" id="CAMPGE010019046">
    <property type="protein sequence ID" value="CAI2377405.1"/>
    <property type="molecule type" value="Genomic_DNA"/>
</dbReference>
<keyword evidence="3" id="KW-1185">Reference proteome</keyword>
<sequence>MIAAKSPFCEYSDELKFDRKTRWTNSVVRDHYETSKIAEDTLRESRKARIIMENSLERTRDTLKIWSNFEDSYNDSIINLKERIKTNEEEEMRKEEKRLRLETRRNHLSRPTKLCLLRKNVKIESKCLKSLRFR</sequence>
<reference evidence="2" key="1">
    <citation type="submission" date="2023-07" db="EMBL/GenBank/DDBJ databases">
        <authorList>
            <consortium name="AG Swart"/>
            <person name="Singh M."/>
            <person name="Singh A."/>
            <person name="Seah K."/>
            <person name="Emmerich C."/>
        </authorList>
    </citation>
    <scope>NUCLEOTIDE SEQUENCE</scope>
    <source>
        <strain evidence="2">DP1</strain>
    </source>
</reference>
<dbReference type="AlphaFoldDB" id="A0AAD2D283"/>
<proteinExistence type="predicted"/>
<dbReference type="Proteomes" id="UP001295684">
    <property type="component" value="Unassembled WGS sequence"/>
</dbReference>
<evidence type="ECO:0000313" key="2">
    <source>
        <dbReference type="EMBL" id="CAI2377405.1"/>
    </source>
</evidence>
<organism evidence="2 3">
    <name type="scientific">Euplotes crassus</name>
    <dbReference type="NCBI Taxonomy" id="5936"/>
    <lineage>
        <taxon>Eukaryota</taxon>
        <taxon>Sar</taxon>
        <taxon>Alveolata</taxon>
        <taxon>Ciliophora</taxon>
        <taxon>Intramacronucleata</taxon>
        <taxon>Spirotrichea</taxon>
        <taxon>Hypotrichia</taxon>
        <taxon>Euplotida</taxon>
        <taxon>Euplotidae</taxon>
        <taxon>Moneuplotes</taxon>
    </lineage>
</organism>
<accession>A0AAD2D283</accession>
<feature type="coiled-coil region" evidence="1">
    <location>
        <begin position="77"/>
        <end position="105"/>
    </location>
</feature>
<keyword evidence="1" id="KW-0175">Coiled coil</keyword>
<name>A0AAD2D283_EUPCR</name>
<gene>
    <name evidence="2" type="ORF">ECRASSUSDP1_LOCUS18791</name>
</gene>
<protein>
    <submittedName>
        <fullName evidence="2">Uncharacterized protein</fullName>
    </submittedName>
</protein>
<evidence type="ECO:0000256" key="1">
    <source>
        <dbReference type="SAM" id="Coils"/>
    </source>
</evidence>
<evidence type="ECO:0000313" key="3">
    <source>
        <dbReference type="Proteomes" id="UP001295684"/>
    </source>
</evidence>